<comment type="caution">
    <text evidence="1">The sequence shown here is derived from an EMBL/GenBank/DDBJ whole genome shotgun (WGS) entry which is preliminary data.</text>
</comment>
<dbReference type="AlphaFoldDB" id="A0AAN7WHN2"/>
<evidence type="ECO:0000313" key="2">
    <source>
        <dbReference type="Proteomes" id="UP001306508"/>
    </source>
</evidence>
<name>A0AAN7WHN2_9SACH</name>
<dbReference type="Proteomes" id="UP001306508">
    <property type="component" value="Unassembled WGS sequence"/>
</dbReference>
<protein>
    <submittedName>
        <fullName evidence="1">Uncharacterized protein</fullName>
    </submittedName>
</protein>
<sequence>MTDFDDVKMVNEERNAKNIWCGRCASDHQSNGKTKRSVRTIIEDTRALLQQLRLPFRFYTYAILASVNVRNCIFNKKIDAIIEKEQISEELAPQEILGENPITLQNIIIIKQEEYVRIIYREDLQKSNSYTDMETFILSFNLLQIPLIIANDNNLAIKILENDNVIIAAYADGFITSARIDQEIEEFVKKLEKNFHPK</sequence>
<reference evidence="2" key="1">
    <citation type="submission" date="2023-07" db="EMBL/GenBank/DDBJ databases">
        <title>A draft genome of Kazachstania heterogenica Y-27499.</title>
        <authorList>
            <person name="Donic C."/>
            <person name="Kralova J.S."/>
            <person name="Fidel L."/>
            <person name="Ben-Dor S."/>
            <person name="Jung S."/>
        </authorList>
    </citation>
    <scope>NUCLEOTIDE SEQUENCE [LARGE SCALE GENOMIC DNA]</scope>
    <source>
        <strain evidence="2">Y27499</strain>
    </source>
</reference>
<gene>
    <name evidence="1" type="ORF">RI543_004082</name>
</gene>
<evidence type="ECO:0000313" key="1">
    <source>
        <dbReference type="EMBL" id="KAK5778419.1"/>
    </source>
</evidence>
<dbReference type="EMBL" id="JAWIZZ010000053">
    <property type="protein sequence ID" value="KAK5778419.1"/>
    <property type="molecule type" value="Genomic_DNA"/>
</dbReference>
<proteinExistence type="predicted"/>
<organism evidence="1 2">
    <name type="scientific">Arxiozyma heterogenica</name>
    <dbReference type="NCBI Taxonomy" id="278026"/>
    <lineage>
        <taxon>Eukaryota</taxon>
        <taxon>Fungi</taxon>
        <taxon>Dikarya</taxon>
        <taxon>Ascomycota</taxon>
        <taxon>Saccharomycotina</taxon>
        <taxon>Saccharomycetes</taxon>
        <taxon>Saccharomycetales</taxon>
        <taxon>Saccharomycetaceae</taxon>
        <taxon>Arxiozyma</taxon>
    </lineage>
</organism>
<accession>A0AAN7WHN2</accession>
<keyword evidence="2" id="KW-1185">Reference proteome</keyword>